<keyword evidence="1" id="KW-0805">Transcription regulation</keyword>
<keyword evidence="2 4" id="KW-0238">DNA-binding</keyword>
<dbReference type="GO" id="GO:0003677">
    <property type="term" value="F:DNA binding"/>
    <property type="evidence" value="ECO:0007669"/>
    <property type="project" value="UniProtKB-UniRule"/>
</dbReference>
<feature type="domain" description="HTH tetR-type" evidence="5">
    <location>
        <begin position="11"/>
        <end position="71"/>
    </location>
</feature>
<accession>A0A9D1TK04</accession>
<evidence type="ECO:0000313" key="7">
    <source>
        <dbReference type="Proteomes" id="UP000823937"/>
    </source>
</evidence>
<sequence length="204" mass="24269">MPRQTFYNLPTEKQEVLIEAGEKEFSRVPLFEASIANIVKEAGIPRGSFYQYFHDKEDFYFYILNQYADEKRKRFIRLLEKHDGNIFYAVSDLCEDLLIRIDMTNDKQFFKNMFLHLDFETERAFLSDMNYSVLSEQYKEVRDLVDTTMLNAENDEELFHMIQMLLSMMLGNIARKYAVDISNEKVLHNFTTQINLMKKGFKAN</sequence>
<keyword evidence="3" id="KW-0804">Transcription</keyword>
<evidence type="ECO:0000256" key="4">
    <source>
        <dbReference type="PROSITE-ProRule" id="PRU00335"/>
    </source>
</evidence>
<dbReference type="PANTHER" id="PTHR47506">
    <property type="entry name" value="TRANSCRIPTIONAL REGULATORY PROTEIN"/>
    <property type="match status" value="1"/>
</dbReference>
<dbReference type="EMBL" id="DXHX01000056">
    <property type="protein sequence ID" value="HIV74218.1"/>
    <property type="molecule type" value="Genomic_DNA"/>
</dbReference>
<dbReference type="Pfam" id="PF00440">
    <property type="entry name" value="TetR_N"/>
    <property type="match status" value="1"/>
</dbReference>
<protein>
    <submittedName>
        <fullName evidence="6">TetR family transcriptional regulator</fullName>
    </submittedName>
</protein>
<organism evidence="6 7">
    <name type="scientific">Candidatus Pseudogracilibacillus intestinigallinarum</name>
    <dbReference type="NCBI Taxonomy" id="2838742"/>
    <lineage>
        <taxon>Bacteria</taxon>
        <taxon>Bacillati</taxon>
        <taxon>Bacillota</taxon>
        <taxon>Bacilli</taxon>
        <taxon>Bacillales</taxon>
        <taxon>Bacillaceae</taxon>
        <taxon>Pseudogracilibacillus</taxon>
    </lineage>
</organism>
<evidence type="ECO:0000256" key="2">
    <source>
        <dbReference type="ARBA" id="ARBA00023125"/>
    </source>
</evidence>
<gene>
    <name evidence="6" type="ORF">H9895_03955</name>
</gene>
<dbReference type="Pfam" id="PF17924">
    <property type="entry name" value="TetR_C_19"/>
    <property type="match status" value="1"/>
</dbReference>
<name>A0A9D1TK04_9BACI</name>
<dbReference type="InterPro" id="IPR001647">
    <property type="entry name" value="HTH_TetR"/>
</dbReference>
<dbReference type="PROSITE" id="PS50977">
    <property type="entry name" value="HTH_TETR_2"/>
    <property type="match status" value="1"/>
</dbReference>
<reference evidence="6" key="1">
    <citation type="journal article" date="2021" name="PeerJ">
        <title>Extensive microbial diversity within the chicken gut microbiome revealed by metagenomics and culture.</title>
        <authorList>
            <person name="Gilroy R."/>
            <person name="Ravi A."/>
            <person name="Getino M."/>
            <person name="Pursley I."/>
            <person name="Horton D.L."/>
            <person name="Alikhan N.F."/>
            <person name="Baker D."/>
            <person name="Gharbi K."/>
            <person name="Hall N."/>
            <person name="Watson M."/>
            <person name="Adriaenssens E.M."/>
            <person name="Foster-Nyarko E."/>
            <person name="Jarju S."/>
            <person name="Secka A."/>
            <person name="Antonio M."/>
            <person name="Oren A."/>
            <person name="Chaudhuri R.R."/>
            <person name="La Ragione R."/>
            <person name="Hildebrand F."/>
            <person name="Pallen M.J."/>
        </authorList>
    </citation>
    <scope>NUCLEOTIDE SEQUENCE</scope>
    <source>
        <strain evidence="6">CHK169-2315</strain>
    </source>
</reference>
<evidence type="ECO:0000259" key="5">
    <source>
        <dbReference type="PROSITE" id="PS50977"/>
    </source>
</evidence>
<dbReference type="InterPro" id="IPR009057">
    <property type="entry name" value="Homeodomain-like_sf"/>
</dbReference>
<dbReference type="PANTHER" id="PTHR47506:SF6">
    <property type="entry name" value="HTH-TYPE TRANSCRIPTIONAL REPRESSOR NEMR"/>
    <property type="match status" value="1"/>
</dbReference>
<evidence type="ECO:0000313" key="6">
    <source>
        <dbReference type="EMBL" id="HIV74218.1"/>
    </source>
</evidence>
<comment type="caution">
    <text evidence="6">The sequence shown here is derived from an EMBL/GenBank/DDBJ whole genome shotgun (WGS) entry which is preliminary data.</text>
</comment>
<feature type="DNA-binding region" description="H-T-H motif" evidence="4">
    <location>
        <begin position="34"/>
        <end position="53"/>
    </location>
</feature>
<evidence type="ECO:0000256" key="3">
    <source>
        <dbReference type="ARBA" id="ARBA00023163"/>
    </source>
</evidence>
<evidence type="ECO:0000256" key="1">
    <source>
        <dbReference type="ARBA" id="ARBA00023015"/>
    </source>
</evidence>
<dbReference type="AlphaFoldDB" id="A0A9D1TK04"/>
<reference evidence="6" key="2">
    <citation type="submission" date="2021-04" db="EMBL/GenBank/DDBJ databases">
        <authorList>
            <person name="Gilroy R."/>
        </authorList>
    </citation>
    <scope>NUCLEOTIDE SEQUENCE</scope>
    <source>
        <strain evidence="6">CHK169-2315</strain>
    </source>
</reference>
<proteinExistence type="predicted"/>
<dbReference type="Proteomes" id="UP000823937">
    <property type="component" value="Unassembled WGS sequence"/>
</dbReference>
<dbReference type="Gene3D" id="1.10.357.10">
    <property type="entry name" value="Tetracycline Repressor, domain 2"/>
    <property type="match status" value="1"/>
</dbReference>
<dbReference type="SUPFAM" id="SSF46689">
    <property type="entry name" value="Homeodomain-like"/>
    <property type="match status" value="1"/>
</dbReference>